<sequence>MTSIASPAHTSIGPPADLLPVDPSLSTPGWLPKLSALLLAALATASMGYWAARWRDVPAPFDAASTAEILPTHRADHDDAAQGKLAQLLGASQNKPASAPAPAKAASTRFKLLGVIAQGARGRALIAVDGAPPQPFGVGQVVADTLVLHAVSPRTVDLAPQGQDTATVTLELPPLPTAATSAPAAPQPR</sequence>
<dbReference type="AlphaFoldDB" id="U5N7A6"/>
<evidence type="ECO:0000256" key="1">
    <source>
        <dbReference type="ARBA" id="ARBA00004533"/>
    </source>
</evidence>
<evidence type="ECO:0000313" key="11">
    <source>
        <dbReference type="Proteomes" id="UP000017184"/>
    </source>
</evidence>
<dbReference type="OrthoDB" id="9154044at2"/>
<evidence type="ECO:0000256" key="2">
    <source>
        <dbReference type="ARBA" id="ARBA00022448"/>
    </source>
</evidence>
<dbReference type="STRING" id="946483.Cenrod_1097"/>
<dbReference type="GO" id="GO:0005886">
    <property type="term" value="C:plasma membrane"/>
    <property type="evidence" value="ECO:0007669"/>
    <property type="project" value="UniProtKB-SubCell"/>
</dbReference>
<dbReference type="KEGG" id="cbx:Cenrod_1097"/>
<accession>U5N7A6</accession>
<comment type="subcellular location">
    <subcellularLocation>
        <location evidence="1">Cell inner membrane</location>
    </subcellularLocation>
</comment>
<reference evidence="10 11" key="1">
    <citation type="journal article" date="2013" name="Genome Biol.">
        <title>Genomic analysis reveals key aspects of prokaryotic symbiosis in the phototrophic consortium "Chlorochromatium aggregatum".</title>
        <authorList>
            <person name="Liu Z."/>
            <person name="Muller J."/>
            <person name="Li T."/>
            <person name="Alvey R.M."/>
            <person name="Vogl K."/>
            <person name="Frigaard N.U."/>
            <person name="Rockwell N.C."/>
            <person name="Boyd E.S."/>
            <person name="Tomsho L.P."/>
            <person name="Schuster S.C."/>
            <person name="Henke P."/>
            <person name="Rohde M."/>
            <person name="Overmann J."/>
            <person name="Bryant D.A."/>
        </authorList>
    </citation>
    <scope>NUCLEOTIDE SEQUENCE [LARGE SCALE GENOMIC DNA]</scope>
    <source>
        <strain evidence="10">CR</strain>
    </source>
</reference>
<keyword evidence="6" id="KW-0653">Protein transport</keyword>
<dbReference type="InterPro" id="IPR024961">
    <property type="entry name" value="T2SS_GspC_N"/>
</dbReference>
<keyword evidence="3" id="KW-1003">Cell membrane</keyword>
<keyword evidence="5" id="KW-0812">Transmembrane</keyword>
<evidence type="ECO:0000256" key="4">
    <source>
        <dbReference type="ARBA" id="ARBA00022519"/>
    </source>
</evidence>
<keyword evidence="2" id="KW-0813">Transport</keyword>
<feature type="domain" description="Type II secretion system protein GspC N-terminal" evidence="9">
    <location>
        <begin position="44"/>
        <end position="164"/>
    </location>
</feature>
<dbReference type="Pfam" id="PF11356">
    <property type="entry name" value="T2SSC"/>
    <property type="match status" value="1"/>
</dbReference>
<dbReference type="GO" id="GO:0015031">
    <property type="term" value="P:protein transport"/>
    <property type="evidence" value="ECO:0007669"/>
    <property type="project" value="UniProtKB-KW"/>
</dbReference>
<keyword evidence="7" id="KW-1133">Transmembrane helix</keyword>
<dbReference type="Proteomes" id="UP000017184">
    <property type="component" value="Chromosome"/>
</dbReference>
<dbReference type="EMBL" id="CP004885">
    <property type="protein sequence ID" value="AGX87190.1"/>
    <property type="molecule type" value="Genomic_DNA"/>
</dbReference>
<dbReference type="HOGENOM" id="CLU_113338_0_0_4"/>
<keyword evidence="11" id="KW-1185">Reference proteome</keyword>
<proteinExistence type="predicted"/>
<keyword evidence="4" id="KW-0997">Cell inner membrane</keyword>
<evidence type="ECO:0000256" key="7">
    <source>
        <dbReference type="ARBA" id="ARBA00022989"/>
    </source>
</evidence>
<evidence type="ECO:0000256" key="6">
    <source>
        <dbReference type="ARBA" id="ARBA00022927"/>
    </source>
</evidence>
<organism evidence="10 11">
    <name type="scientific">Candidatus Symbiobacter mobilis CR</name>
    <dbReference type="NCBI Taxonomy" id="946483"/>
    <lineage>
        <taxon>Bacteria</taxon>
        <taxon>Pseudomonadati</taxon>
        <taxon>Pseudomonadota</taxon>
        <taxon>Betaproteobacteria</taxon>
        <taxon>Burkholderiales</taxon>
        <taxon>Comamonadaceae</taxon>
    </lineage>
</organism>
<dbReference type="eggNOG" id="ENOG5032UKC">
    <property type="taxonomic scope" value="Bacteria"/>
</dbReference>
<keyword evidence="8" id="KW-0472">Membrane</keyword>
<gene>
    <name evidence="10" type="ORF">Cenrod_1097</name>
</gene>
<evidence type="ECO:0000259" key="9">
    <source>
        <dbReference type="Pfam" id="PF11356"/>
    </source>
</evidence>
<evidence type="ECO:0000313" key="10">
    <source>
        <dbReference type="EMBL" id="AGX87190.1"/>
    </source>
</evidence>
<name>U5N7A6_9BURK</name>
<dbReference type="RefSeq" id="WP_022772008.1">
    <property type="nucleotide sequence ID" value="NC_022576.1"/>
</dbReference>
<evidence type="ECO:0000256" key="3">
    <source>
        <dbReference type="ARBA" id="ARBA00022475"/>
    </source>
</evidence>
<evidence type="ECO:0000256" key="8">
    <source>
        <dbReference type="ARBA" id="ARBA00023136"/>
    </source>
</evidence>
<evidence type="ECO:0000256" key="5">
    <source>
        <dbReference type="ARBA" id="ARBA00022692"/>
    </source>
</evidence>
<protein>
    <recommendedName>
        <fullName evidence="9">Type II secretion system protein GspC N-terminal domain-containing protein</fullName>
    </recommendedName>
</protein>